<proteinExistence type="predicted"/>
<protein>
    <submittedName>
        <fullName evidence="1">Uncharacterized protein</fullName>
    </submittedName>
</protein>
<reference evidence="1 2" key="1">
    <citation type="journal article" date="2022" name="DNA Res.">
        <title>Chromosomal-level genome assembly of the orchid tree Bauhinia variegata (Leguminosae; Cercidoideae) supports the allotetraploid origin hypothesis of Bauhinia.</title>
        <authorList>
            <person name="Zhong Y."/>
            <person name="Chen Y."/>
            <person name="Zheng D."/>
            <person name="Pang J."/>
            <person name="Liu Y."/>
            <person name="Luo S."/>
            <person name="Meng S."/>
            <person name="Qian L."/>
            <person name="Wei D."/>
            <person name="Dai S."/>
            <person name="Zhou R."/>
        </authorList>
    </citation>
    <scope>NUCLEOTIDE SEQUENCE [LARGE SCALE GENOMIC DNA]</scope>
    <source>
        <strain evidence="1">BV-YZ2020</strain>
    </source>
</reference>
<accession>A0ACB9PCI0</accession>
<sequence length="566" mass="61105">MATSSLASPFCTWLVAACMSVACDSDRSRSPSMFQYSKKMSKWSSRRKFMTKCASRSSEFNRGLISSIYGSSIQGLISSCLAFEPCDEYYSSKSPSSFGFFGDNGFSSLFGPKTGHLNRRQRRLNRAAHSGKAMAVALEPAQEVTRMKRPPTKERRVVVTGLGVVTPLGHEPDVFYNNLLDGVSGISEIETFDCAEYPTRIAGEIKSFSSDGWVIPKLSKRMDKFMLYMLTAGKKALVDGGITEDVRHDLNKEKCGVLIGSAMGGMKVFNDAIEALRISYKKMNPFCVPFATTNMGSAILAMDLGWMGPNYSISTACATSNYCILNAANHIIRGEADVMLCGGSDAAIIPIGLGGFVACRALSQQNDDPTKASRPWDINRDGFVMGEGAGVLLLEELEHAKKRGANIYAEFLGGSFTCDAYHVTEPRPDGVGVILCIEKALANSGVSKEDVNYINAHATSTPAGDLKEYQALVHCFGQNPELRVNSTKSMIGHLLGAAGGVEAVATVQAIRTGWIHPNINLENPDDGVDTNLLVGSKKERLDIKAALSNSFGFGGHNSSIIFAPYK</sequence>
<dbReference type="EMBL" id="CM039430">
    <property type="protein sequence ID" value="KAI4344645.1"/>
    <property type="molecule type" value="Genomic_DNA"/>
</dbReference>
<name>A0ACB9PCI0_BAUVA</name>
<organism evidence="1 2">
    <name type="scientific">Bauhinia variegata</name>
    <name type="common">Purple orchid tree</name>
    <name type="synonym">Phanera variegata</name>
    <dbReference type="NCBI Taxonomy" id="167791"/>
    <lineage>
        <taxon>Eukaryota</taxon>
        <taxon>Viridiplantae</taxon>
        <taxon>Streptophyta</taxon>
        <taxon>Embryophyta</taxon>
        <taxon>Tracheophyta</taxon>
        <taxon>Spermatophyta</taxon>
        <taxon>Magnoliopsida</taxon>
        <taxon>eudicotyledons</taxon>
        <taxon>Gunneridae</taxon>
        <taxon>Pentapetalae</taxon>
        <taxon>rosids</taxon>
        <taxon>fabids</taxon>
        <taxon>Fabales</taxon>
        <taxon>Fabaceae</taxon>
        <taxon>Cercidoideae</taxon>
        <taxon>Cercideae</taxon>
        <taxon>Bauhiniinae</taxon>
        <taxon>Bauhinia</taxon>
    </lineage>
</organism>
<keyword evidence="2" id="KW-1185">Reference proteome</keyword>
<dbReference type="Proteomes" id="UP000828941">
    <property type="component" value="Chromosome 5"/>
</dbReference>
<gene>
    <name evidence="1" type="ORF">L6164_011846</name>
</gene>
<comment type="caution">
    <text evidence="1">The sequence shown here is derived from an EMBL/GenBank/DDBJ whole genome shotgun (WGS) entry which is preliminary data.</text>
</comment>
<evidence type="ECO:0000313" key="2">
    <source>
        <dbReference type="Proteomes" id="UP000828941"/>
    </source>
</evidence>
<evidence type="ECO:0000313" key="1">
    <source>
        <dbReference type="EMBL" id="KAI4344645.1"/>
    </source>
</evidence>